<proteinExistence type="predicted"/>
<reference evidence="2" key="1">
    <citation type="journal article" date="2009" name="Rice">
        <title>De Novo Next Generation Sequencing of Plant Genomes.</title>
        <authorList>
            <person name="Rounsley S."/>
            <person name="Marri P.R."/>
            <person name="Yu Y."/>
            <person name="He R."/>
            <person name="Sisneros N."/>
            <person name="Goicoechea J.L."/>
            <person name="Lee S.J."/>
            <person name="Angelova A."/>
            <person name="Kudrna D."/>
            <person name="Luo M."/>
            <person name="Affourtit J."/>
            <person name="Desany B."/>
            <person name="Knight J."/>
            <person name="Niazi F."/>
            <person name="Egholm M."/>
            <person name="Wing R.A."/>
        </authorList>
    </citation>
    <scope>NUCLEOTIDE SEQUENCE [LARGE SCALE GENOMIC DNA]</scope>
    <source>
        <strain evidence="2">cv. IRGC 105608</strain>
    </source>
</reference>
<name>A0A0D3FZ45_9ORYZ</name>
<feature type="region of interest" description="Disordered" evidence="1">
    <location>
        <begin position="1"/>
        <end position="48"/>
    </location>
</feature>
<feature type="compositionally biased region" description="Basic and acidic residues" evidence="1">
    <location>
        <begin position="186"/>
        <end position="195"/>
    </location>
</feature>
<feature type="compositionally biased region" description="Polar residues" evidence="1">
    <location>
        <begin position="196"/>
        <end position="212"/>
    </location>
</feature>
<feature type="compositionally biased region" description="Polar residues" evidence="1">
    <location>
        <begin position="175"/>
        <end position="184"/>
    </location>
</feature>
<dbReference type="HOGENOM" id="CLU_1055119_0_0_1"/>
<organism evidence="2">
    <name type="scientific">Oryza barthii</name>
    <dbReference type="NCBI Taxonomy" id="65489"/>
    <lineage>
        <taxon>Eukaryota</taxon>
        <taxon>Viridiplantae</taxon>
        <taxon>Streptophyta</taxon>
        <taxon>Embryophyta</taxon>
        <taxon>Tracheophyta</taxon>
        <taxon>Spermatophyta</taxon>
        <taxon>Magnoliopsida</taxon>
        <taxon>Liliopsida</taxon>
        <taxon>Poales</taxon>
        <taxon>Poaceae</taxon>
        <taxon>BOP clade</taxon>
        <taxon>Oryzoideae</taxon>
        <taxon>Oryzeae</taxon>
        <taxon>Oryzinae</taxon>
        <taxon>Oryza</taxon>
    </lineage>
</organism>
<evidence type="ECO:0000313" key="3">
    <source>
        <dbReference type="Proteomes" id="UP000026960"/>
    </source>
</evidence>
<protein>
    <submittedName>
        <fullName evidence="2">Uncharacterized protein</fullName>
    </submittedName>
</protein>
<feature type="region of interest" description="Disordered" evidence="1">
    <location>
        <begin position="152"/>
        <end position="212"/>
    </location>
</feature>
<dbReference type="Proteomes" id="UP000026960">
    <property type="component" value="Chromosome 4"/>
</dbReference>
<evidence type="ECO:0000256" key="1">
    <source>
        <dbReference type="SAM" id="MobiDB-lite"/>
    </source>
</evidence>
<sequence>MDEIGPPSRGEAEAGGDLTSTAREAGQRQGGAGAVRASQPASPVYQYQPPAPGNGIGMACPVPGHPIIVFQRLQHSKAIIALPCIIAAKNAFKVHTSSVKTRLLIELSTESEQLQLLPPQDHQEDCRRQILSLYRALMEWWWKLCGTTAVGPPPEPLSSSSESINQSRGFPLDSPYTQAVTATSYLRERPSRKSDATSSYVDANKSDGASTQREVMMMLQGRRTMTQTTVTRKHMGPTWAPLTTSAKTGYYSTNFRGIKVDIVL</sequence>
<dbReference type="EnsemblPlants" id="OBART04G22180.1">
    <property type="protein sequence ID" value="OBART04G22180.1"/>
    <property type="gene ID" value="OBART04G22180"/>
</dbReference>
<reference evidence="2" key="2">
    <citation type="submission" date="2015-03" db="UniProtKB">
        <authorList>
            <consortium name="EnsemblPlants"/>
        </authorList>
    </citation>
    <scope>IDENTIFICATION</scope>
</reference>
<evidence type="ECO:0000313" key="2">
    <source>
        <dbReference type="EnsemblPlants" id="OBART04G22180.1"/>
    </source>
</evidence>
<dbReference type="AlphaFoldDB" id="A0A0D3FZ45"/>
<dbReference type="Gramene" id="OBART04G22180.1">
    <property type="protein sequence ID" value="OBART04G22180.1"/>
    <property type="gene ID" value="OBART04G22180"/>
</dbReference>
<accession>A0A0D3FZ45</accession>
<keyword evidence="3" id="KW-1185">Reference proteome</keyword>
<dbReference type="PaxDb" id="65489-OBART04G22180.1"/>